<evidence type="ECO:0000256" key="2">
    <source>
        <dbReference type="ARBA" id="ARBA00008017"/>
    </source>
</evidence>
<dbReference type="InterPro" id="IPR010920">
    <property type="entry name" value="LSM_dom_sf"/>
</dbReference>
<evidence type="ECO:0000256" key="5">
    <source>
        <dbReference type="ARBA" id="ARBA00022989"/>
    </source>
</evidence>
<accession>A0A081TYN0</accession>
<dbReference type="InterPro" id="IPR045275">
    <property type="entry name" value="MscS_archaea/bacteria_type"/>
</dbReference>
<dbReference type="GO" id="GO:0008381">
    <property type="term" value="F:mechanosensitive monoatomic ion channel activity"/>
    <property type="evidence" value="ECO:0007669"/>
    <property type="project" value="InterPro"/>
</dbReference>
<reference evidence="10" key="2">
    <citation type="submission" date="2014-07" db="EMBL/GenBank/DDBJ databases">
        <title>Genetics and epidemiology of antimicrobial resistance in B. fragilis group.</title>
        <authorList>
            <person name="Sydenham T.V."/>
            <person name="Hasman H."/>
            <person name="Kemp M."/>
            <person name="Justesen U.S."/>
        </authorList>
    </citation>
    <scope>NUCLEOTIDE SEQUENCE [LARGE SCALE GENOMIC DNA]</scope>
    <source>
        <strain evidence="10">DCMOUH0018B</strain>
    </source>
</reference>
<dbReference type="SUPFAM" id="SSF82861">
    <property type="entry name" value="Mechanosensitive channel protein MscS (YggB), transmembrane region"/>
    <property type="match status" value="1"/>
</dbReference>
<dbReference type="Pfam" id="PF05552">
    <property type="entry name" value="MS_channel_1st_1"/>
    <property type="match status" value="1"/>
</dbReference>
<evidence type="ECO:0000313" key="10">
    <source>
        <dbReference type="EMBL" id="KFX72455.1"/>
    </source>
</evidence>
<proteinExistence type="inferred from homology"/>
<evidence type="ECO:0000256" key="7">
    <source>
        <dbReference type="SAM" id="Phobius"/>
    </source>
</evidence>
<keyword evidence="6 7" id="KW-0472">Membrane</keyword>
<feature type="transmembrane region" description="Helical" evidence="7">
    <location>
        <begin position="52"/>
        <end position="70"/>
    </location>
</feature>
<dbReference type="InterPro" id="IPR006686">
    <property type="entry name" value="MscS_channel_CS"/>
</dbReference>
<dbReference type="PROSITE" id="PS01246">
    <property type="entry name" value="UPF0003"/>
    <property type="match status" value="1"/>
</dbReference>
<evidence type="ECO:0000256" key="4">
    <source>
        <dbReference type="ARBA" id="ARBA00022692"/>
    </source>
</evidence>
<evidence type="ECO:0000313" key="11">
    <source>
        <dbReference type="EMBL" id="QCQ44649.1"/>
    </source>
</evidence>
<dbReference type="GeneID" id="99670106"/>
<dbReference type="Gene3D" id="2.30.30.60">
    <property type="match status" value="1"/>
</dbReference>
<dbReference type="Pfam" id="PF00924">
    <property type="entry name" value="MS_channel_2nd"/>
    <property type="match status" value="1"/>
</dbReference>
<dbReference type="InterPro" id="IPR011066">
    <property type="entry name" value="MscS_channel_C_sf"/>
</dbReference>
<dbReference type="AlphaFoldDB" id="A0A081TYN0"/>
<reference evidence="10" key="1">
    <citation type="book" date="2014" name="THE 24TH EUROPEAN CONGRESS OF CLINICAL MICROBIOLOGY AND INFECTIOUS DISEASES" publisher="ECCMID 2014" city="Barcelona, Spain">
        <title>Identification of resistance genes in three multidrug-resistant Bacteroides fragilis isolates by whole genome sequencing.</title>
        <editorList>
            <person name="Unknown"/>
            <person name="A."/>
        </editorList>
        <authorList>
            <person name="Sydenham T.V."/>
            <person name="Hasman H."/>
            <person name="Wang M."/>
            <person name="Soki J."/>
            <person name="Nagy E."/>
            <person name="Justesen U.S."/>
        </authorList>
    </citation>
    <scope>NUCLEOTIDE SEQUENCE</scope>
    <source>
        <strain evidence="10">DCMOUH0018B</strain>
        <strain evidence="11">DCMSKEJBY0001B</strain>
    </source>
</reference>
<dbReference type="PANTHER" id="PTHR30221:SF1">
    <property type="entry name" value="SMALL-CONDUCTANCE MECHANOSENSITIVE CHANNEL"/>
    <property type="match status" value="1"/>
</dbReference>
<keyword evidence="3" id="KW-1003">Cell membrane</keyword>
<keyword evidence="4 7" id="KW-0812">Transmembrane</keyword>
<dbReference type="RefSeq" id="WP_032536852.1">
    <property type="nucleotide sequence ID" value="NZ_CAEUHN010000021.1"/>
</dbReference>
<evidence type="ECO:0000256" key="6">
    <source>
        <dbReference type="ARBA" id="ARBA00023136"/>
    </source>
</evidence>
<feature type="transmembrane region" description="Helical" evidence="7">
    <location>
        <begin position="118"/>
        <end position="149"/>
    </location>
</feature>
<evidence type="ECO:0000256" key="3">
    <source>
        <dbReference type="ARBA" id="ARBA00022475"/>
    </source>
</evidence>
<feature type="domain" description="Mechanosensitive ion channel MscS C-terminal" evidence="9">
    <location>
        <begin position="208"/>
        <end position="290"/>
    </location>
</feature>
<protein>
    <submittedName>
        <fullName evidence="10 11">Mechanosensitive ion channel</fullName>
    </submittedName>
</protein>
<dbReference type="EMBL" id="JMZZ02000228">
    <property type="protein sequence ID" value="KFX72455.1"/>
    <property type="molecule type" value="Genomic_DNA"/>
</dbReference>
<feature type="domain" description="Mechanosensitive ion channel MscS" evidence="8">
    <location>
        <begin position="137"/>
        <end position="201"/>
    </location>
</feature>
<dbReference type="PATRIC" id="fig|817.51.peg.3802"/>
<dbReference type="SUPFAM" id="SSF82689">
    <property type="entry name" value="Mechanosensitive channel protein MscS (YggB), C-terminal domain"/>
    <property type="match status" value="1"/>
</dbReference>
<keyword evidence="5 7" id="KW-1133">Transmembrane helix</keyword>
<name>A0A081TYN0_BACFG</name>
<dbReference type="InterPro" id="IPR023408">
    <property type="entry name" value="MscS_beta-dom_sf"/>
</dbReference>
<sequence>MLLFFQATQQVADSLQVAADKLDQAIAQADGLDKLALVTQQLIDSGIQAGGHILKAVIVFLVGRFLIRMLNRLVRRLMDKRNVDISIKTFVRSLVNILLTVLLIVSVVGALGVETTSFAALLASAGVAVGMALSGNLQNFAGGLVILLFKPYKVGDWIDAQNVSGTVKEIQIFHTILTTADNKLIYVPNGALSSGVVTNYSNQTTRRVEWIVGVDYGEDYNKVEKVVREVLAADKRILDDPAPFIALHALDASSVNVVARVWVNSADYWGVYFDINKAIYATFNEQGINFPFPQLTVHQAPN</sequence>
<gene>
    <name evidence="11" type="ORF">EC80_007235</name>
    <name evidence="10" type="ORF">EE52_0223515</name>
</gene>
<dbReference type="InterPro" id="IPR049278">
    <property type="entry name" value="MS_channel_C"/>
</dbReference>
<dbReference type="SUPFAM" id="SSF50182">
    <property type="entry name" value="Sm-like ribonucleoproteins"/>
    <property type="match status" value="1"/>
</dbReference>
<evidence type="ECO:0000313" key="12">
    <source>
        <dbReference type="Proteomes" id="UP000036847"/>
    </source>
</evidence>
<dbReference type="Gene3D" id="1.10.287.1260">
    <property type="match status" value="1"/>
</dbReference>
<comment type="subcellular location">
    <subcellularLocation>
        <location evidence="1">Cell membrane</location>
        <topology evidence="1">Multi-pass membrane protein</topology>
    </subcellularLocation>
</comment>
<evidence type="ECO:0000259" key="9">
    <source>
        <dbReference type="Pfam" id="PF21082"/>
    </source>
</evidence>
<dbReference type="InterPro" id="IPR008910">
    <property type="entry name" value="MSC_TM_helix"/>
</dbReference>
<dbReference type="Pfam" id="PF21082">
    <property type="entry name" value="MS_channel_3rd"/>
    <property type="match status" value="1"/>
</dbReference>
<dbReference type="InterPro" id="IPR011014">
    <property type="entry name" value="MscS_channel_TM-2"/>
</dbReference>
<reference evidence="11 12" key="3">
    <citation type="submission" date="2019-03" db="EMBL/GenBank/DDBJ databases">
        <title>Complete genome assembly of MDR B. fragilis.</title>
        <authorList>
            <person name="Sydenham T.V."/>
            <person name="Hasman H."/>
            <person name="Justesen U.S."/>
        </authorList>
    </citation>
    <scope>NUCLEOTIDE SEQUENCE [LARGE SCALE GENOMIC DNA]</scope>
    <source>
        <strain evidence="11 12">DCMSKEJBY0001B</strain>
    </source>
</reference>
<dbReference type="GO" id="GO:0005886">
    <property type="term" value="C:plasma membrane"/>
    <property type="evidence" value="ECO:0007669"/>
    <property type="project" value="UniProtKB-SubCell"/>
</dbReference>
<dbReference type="Proteomes" id="UP000036847">
    <property type="component" value="Chromosome"/>
</dbReference>
<dbReference type="Gene3D" id="3.30.70.100">
    <property type="match status" value="1"/>
</dbReference>
<evidence type="ECO:0000259" key="8">
    <source>
        <dbReference type="Pfam" id="PF00924"/>
    </source>
</evidence>
<dbReference type="EMBL" id="CP036546">
    <property type="protein sequence ID" value="QCQ44649.1"/>
    <property type="molecule type" value="Genomic_DNA"/>
</dbReference>
<comment type="similarity">
    <text evidence="2">Belongs to the MscS (TC 1.A.23) family.</text>
</comment>
<dbReference type="InterPro" id="IPR006685">
    <property type="entry name" value="MscS_channel_2nd"/>
</dbReference>
<dbReference type="OrthoDB" id="9809206at2"/>
<evidence type="ECO:0000256" key="1">
    <source>
        <dbReference type="ARBA" id="ARBA00004651"/>
    </source>
</evidence>
<organism evidence="10">
    <name type="scientific">Bacteroides fragilis</name>
    <dbReference type="NCBI Taxonomy" id="817"/>
    <lineage>
        <taxon>Bacteria</taxon>
        <taxon>Pseudomonadati</taxon>
        <taxon>Bacteroidota</taxon>
        <taxon>Bacteroidia</taxon>
        <taxon>Bacteroidales</taxon>
        <taxon>Bacteroidaceae</taxon>
        <taxon>Bacteroides</taxon>
    </lineage>
</organism>
<feature type="transmembrane region" description="Helical" evidence="7">
    <location>
        <begin position="90"/>
        <end position="112"/>
    </location>
</feature>
<dbReference type="PANTHER" id="PTHR30221">
    <property type="entry name" value="SMALL-CONDUCTANCE MECHANOSENSITIVE CHANNEL"/>
    <property type="match status" value="1"/>
</dbReference>